<comment type="similarity">
    <text evidence="1">Belongs to the LysR transcriptional regulatory family.</text>
</comment>
<dbReference type="KEGG" id="sya:A6768_11300"/>
<reference evidence="3 4" key="1">
    <citation type="submission" date="2017-10" db="EMBL/GenBank/DDBJ databases">
        <title>Sphingobium yanoikuyae S72.</title>
        <authorList>
            <person name="Sanchez E."/>
            <person name="Bustos P."/>
            <person name="Mendoza P."/>
            <person name="Guo X."/>
            <person name="Mendoza A."/>
        </authorList>
    </citation>
    <scope>NUCLEOTIDE SEQUENCE [LARGE SCALE GENOMIC DNA]</scope>
    <source>
        <strain evidence="3 4">S72</strain>
    </source>
</reference>
<evidence type="ECO:0000259" key="2">
    <source>
        <dbReference type="Pfam" id="PF03466"/>
    </source>
</evidence>
<dbReference type="RefSeq" id="WP_083575527.1">
    <property type="nucleotide sequence ID" value="NZ_JAYGIX010000007.1"/>
</dbReference>
<gene>
    <name evidence="3" type="ORF">A6768_11300</name>
</gene>
<evidence type="ECO:0000313" key="4">
    <source>
        <dbReference type="Proteomes" id="UP000219422"/>
    </source>
</evidence>
<dbReference type="PANTHER" id="PTHR30537:SF5">
    <property type="entry name" value="HTH-TYPE TRANSCRIPTIONAL ACTIVATOR TTDR-RELATED"/>
    <property type="match status" value="1"/>
</dbReference>
<dbReference type="PANTHER" id="PTHR30537">
    <property type="entry name" value="HTH-TYPE TRANSCRIPTIONAL REGULATOR"/>
    <property type="match status" value="1"/>
</dbReference>
<proteinExistence type="inferred from homology"/>
<feature type="domain" description="LysR substrate-binding" evidence="2">
    <location>
        <begin position="23"/>
        <end position="103"/>
    </location>
</feature>
<sequence length="117" mass="12333">MLASSPLSAAGSSAAIAPTGPMEIEIEPVLRLSSLVMIRDAVRAGAGVARMPLSLVIRHVAAGRLASWGDVAGSGIALWAMYLTRRLLNARVSAFLDQLRRAFPRAAAEELAAYFEA</sequence>
<evidence type="ECO:0000256" key="1">
    <source>
        <dbReference type="ARBA" id="ARBA00009437"/>
    </source>
</evidence>
<dbReference type="SUPFAM" id="SSF53850">
    <property type="entry name" value="Periplasmic binding protein-like II"/>
    <property type="match status" value="1"/>
</dbReference>
<organism evidence="3 4">
    <name type="scientific">Sphingobium yanoikuyae</name>
    <name type="common">Sphingomonas yanoikuyae</name>
    <dbReference type="NCBI Taxonomy" id="13690"/>
    <lineage>
        <taxon>Bacteria</taxon>
        <taxon>Pseudomonadati</taxon>
        <taxon>Pseudomonadota</taxon>
        <taxon>Alphaproteobacteria</taxon>
        <taxon>Sphingomonadales</taxon>
        <taxon>Sphingomonadaceae</taxon>
        <taxon>Sphingobium</taxon>
    </lineage>
</organism>
<dbReference type="InterPro" id="IPR058163">
    <property type="entry name" value="LysR-type_TF_proteobact-type"/>
</dbReference>
<accession>A0A291N7P9</accession>
<dbReference type="InterPro" id="IPR005119">
    <property type="entry name" value="LysR_subst-bd"/>
</dbReference>
<dbReference type="AlphaFoldDB" id="A0A291N7P9"/>
<dbReference type="Gene3D" id="3.40.190.10">
    <property type="entry name" value="Periplasmic binding protein-like II"/>
    <property type="match status" value="2"/>
</dbReference>
<dbReference type="Proteomes" id="UP000219422">
    <property type="component" value="Chromosome"/>
</dbReference>
<dbReference type="Pfam" id="PF03466">
    <property type="entry name" value="LysR_substrate"/>
    <property type="match status" value="1"/>
</dbReference>
<evidence type="ECO:0000313" key="3">
    <source>
        <dbReference type="EMBL" id="ATI83271.1"/>
    </source>
</evidence>
<dbReference type="EMBL" id="CP023741">
    <property type="protein sequence ID" value="ATI83271.1"/>
    <property type="molecule type" value="Genomic_DNA"/>
</dbReference>
<name>A0A291N7P9_SPHYA</name>
<protein>
    <recommendedName>
        <fullName evidence="2">LysR substrate-binding domain-containing protein</fullName>
    </recommendedName>
</protein>